<dbReference type="Proteomes" id="UP000294613">
    <property type="component" value="Unassembled WGS sequence"/>
</dbReference>
<protein>
    <submittedName>
        <fullName evidence="2">A118 family predicted phage portal protein</fullName>
    </submittedName>
</protein>
<dbReference type="EMBL" id="BHEO01000008">
    <property type="protein sequence ID" value="GBU06599.1"/>
    <property type="molecule type" value="Genomic_DNA"/>
</dbReference>
<dbReference type="Proteomes" id="UP000702954">
    <property type="component" value="Unassembled WGS sequence"/>
</dbReference>
<reference evidence="1 4" key="1">
    <citation type="journal article" date="2018" name="Int. J. Syst. Evol. Microbiol.">
        <title>Draft Genome Sequence of Faecalimonas umbilicata JCM 30896T, an Acetate-Producing Bacterium Isolated from Human Feces.</title>
        <authorList>
            <person name="Sakamoto M."/>
            <person name="Ikeyama N."/>
            <person name="Yuki M."/>
            <person name="Ohkuma M."/>
        </authorList>
    </citation>
    <scope>NUCLEOTIDE SEQUENCE [LARGE SCALE GENOMIC DNA]</scope>
    <source>
        <strain evidence="1 4">EGH7</strain>
    </source>
</reference>
<reference evidence="2 3" key="2">
    <citation type="submission" date="2019-03" db="EMBL/GenBank/DDBJ databases">
        <title>Genomic Encyclopedia of Type Strains, Phase IV (KMG-IV): sequencing the most valuable type-strain genomes for metagenomic binning, comparative biology and taxonomic classification.</title>
        <authorList>
            <person name="Goeker M."/>
        </authorList>
    </citation>
    <scope>NUCLEOTIDE SEQUENCE [LARGE SCALE GENOMIC DNA]</scope>
    <source>
        <strain evidence="2 3">DSM 103426</strain>
    </source>
</reference>
<evidence type="ECO:0000313" key="1">
    <source>
        <dbReference type="EMBL" id="GBU06599.1"/>
    </source>
</evidence>
<sequence length="482" mass="55644">MRFGIKNFIRKWVRKLLPRNSIEKELKVQIAISGVMDNAIQLWKDMYENHPPWEGKDGTLCTNLPATIAEEMSRLVLTEFELSTTGSQLADFINTQLERELTDLDIHVERYCAKGGIVMKPYVSVGPTGLPEKIEIDFVEADHFYPTAYNSKGEIMSAVFLQHKRMGDFLYTRLEYHEFTGNSITIVNRAYRSEKISSYNDSEEPIINYPFDEEVPLAEVEEWAGLSETPVTINNVEKPLFVYIKTAKSNNIDNSSPLGVSVYSKAVELIHEADRMMGQIVWEYDAKEAAVHLSEEFLKTDKKGKPILPEGHERLYRSFDEAKDKTVFDIYNPDIRDDPMFNGLNKFLKRIEWNVGFAYGTISDPNELEKTAEEIRTSKQRSYRTVSRLQKAWEKGFRHLIDSMVVLNSLYNMAPTGAVEVNCTWGDSVLEDTDKEYQRRWTMVVAGKLKPEKFIAWYFGCTEEEAKDYMPEVLPDEFPEEE</sequence>
<dbReference type="RefSeq" id="WP_116442426.1">
    <property type="nucleotide sequence ID" value="NZ_BHEO01000008.1"/>
</dbReference>
<dbReference type="AlphaFoldDB" id="A0A4R3JHS3"/>
<accession>A0A4R3JHS3</accession>
<comment type="caution">
    <text evidence="2">The sequence shown here is derived from an EMBL/GenBank/DDBJ whole genome shotgun (WGS) entry which is preliminary data.</text>
</comment>
<dbReference type="InterPro" id="IPR021145">
    <property type="entry name" value="Portal_protein_SPP1_Gp6-like"/>
</dbReference>
<gene>
    <name evidence="2" type="ORF">EDD74_12217</name>
    <name evidence="1" type="ORF">FAEUMB_31400</name>
</gene>
<name>A0A4R3JHS3_9FIRM</name>
<dbReference type="Pfam" id="PF05133">
    <property type="entry name" value="SPP1_portal"/>
    <property type="match status" value="1"/>
</dbReference>
<organism evidence="2 3">
    <name type="scientific">Faecalimonas umbilicata</name>
    <dbReference type="NCBI Taxonomy" id="1912855"/>
    <lineage>
        <taxon>Bacteria</taxon>
        <taxon>Bacillati</taxon>
        <taxon>Bacillota</taxon>
        <taxon>Clostridia</taxon>
        <taxon>Lachnospirales</taxon>
        <taxon>Lachnospiraceae</taxon>
        <taxon>Faecalimonas</taxon>
    </lineage>
</organism>
<evidence type="ECO:0000313" key="4">
    <source>
        <dbReference type="Proteomes" id="UP000702954"/>
    </source>
</evidence>
<proteinExistence type="predicted"/>
<keyword evidence="4" id="KW-1185">Reference proteome</keyword>
<evidence type="ECO:0000313" key="3">
    <source>
        <dbReference type="Proteomes" id="UP000294613"/>
    </source>
</evidence>
<dbReference type="EMBL" id="SLZV01000022">
    <property type="protein sequence ID" value="TCS65524.1"/>
    <property type="molecule type" value="Genomic_DNA"/>
</dbReference>
<evidence type="ECO:0000313" key="2">
    <source>
        <dbReference type="EMBL" id="TCS65524.1"/>
    </source>
</evidence>